<sequence>MENVVEYTYRLNGGPEQTVAAAADGTATVTVTSTQVPAGTPGTFVFGPGMPGVTEHVYSFDGRPAQTVAAGADGAAAVTYTPTTAGLHRVTVYSRTGDGTVSETFSGTYLAARAA</sequence>
<evidence type="ECO:0000313" key="1">
    <source>
        <dbReference type="EMBL" id="TWH66920.1"/>
    </source>
</evidence>
<keyword evidence="2" id="KW-1185">Reference proteome</keyword>
<dbReference type="Proteomes" id="UP000319825">
    <property type="component" value="Unassembled WGS sequence"/>
</dbReference>
<reference evidence="1 2" key="1">
    <citation type="submission" date="2019-07" db="EMBL/GenBank/DDBJ databases">
        <title>R&amp;d 2014.</title>
        <authorList>
            <person name="Klenk H.-P."/>
        </authorList>
    </citation>
    <scope>NUCLEOTIDE SEQUENCE [LARGE SCALE GENOMIC DNA]</scope>
    <source>
        <strain evidence="1 2">DSM 43868</strain>
    </source>
</reference>
<comment type="caution">
    <text evidence="1">The sequence shown here is derived from an EMBL/GenBank/DDBJ whole genome shotgun (WGS) entry which is preliminary data.</text>
</comment>
<dbReference type="RefSeq" id="WP_145773910.1">
    <property type="nucleotide sequence ID" value="NZ_BAAATQ010000034.1"/>
</dbReference>
<gene>
    <name evidence="1" type="ORF">JD77_01881</name>
</gene>
<name>A0A562I7C3_MICOL</name>
<dbReference type="OrthoDB" id="3439746at2"/>
<proteinExistence type="predicted"/>
<dbReference type="EMBL" id="VLKE01000001">
    <property type="protein sequence ID" value="TWH66920.1"/>
    <property type="molecule type" value="Genomic_DNA"/>
</dbReference>
<evidence type="ECO:0000313" key="2">
    <source>
        <dbReference type="Proteomes" id="UP000319825"/>
    </source>
</evidence>
<dbReference type="SUPFAM" id="SSF81296">
    <property type="entry name" value="E set domains"/>
    <property type="match status" value="1"/>
</dbReference>
<dbReference type="AlphaFoldDB" id="A0A562I7C3"/>
<organism evidence="1 2">
    <name type="scientific">Micromonospora olivasterospora</name>
    <dbReference type="NCBI Taxonomy" id="1880"/>
    <lineage>
        <taxon>Bacteria</taxon>
        <taxon>Bacillati</taxon>
        <taxon>Actinomycetota</taxon>
        <taxon>Actinomycetes</taxon>
        <taxon>Micromonosporales</taxon>
        <taxon>Micromonosporaceae</taxon>
        <taxon>Micromonospora</taxon>
    </lineage>
</organism>
<dbReference type="InterPro" id="IPR014756">
    <property type="entry name" value="Ig_E-set"/>
</dbReference>
<protein>
    <submittedName>
        <fullName evidence="1">Uncharacterized protein</fullName>
    </submittedName>
</protein>
<accession>A0A562I7C3</accession>